<proteinExistence type="predicted"/>
<gene>
    <name evidence="1" type="ORF">SAMN05216267_1005187</name>
</gene>
<organism evidence="1 2">
    <name type="scientific">Actinacidiphila rubida</name>
    <dbReference type="NCBI Taxonomy" id="310780"/>
    <lineage>
        <taxon>Bacteria</taxon>
        <taxon>Bacillati</taxon>
        <taxon>Actinomycetota</taxon>
        <taxon>Actinomycetes</taxon>
        <taxon>Kitasatosporales</taxon>
        <taxon>Streptomycetaceae</taxon>
        <taxon>Actinacidiphila</taxon>
    </lineage>
</organism>
<accession>A0A1H8GQ11</accession>
<dbReference type="EMBL" id="FODD01000005">
    <property type="protein sequence ID" value="SEN45368.1"/>
    <property type="molecule type" value="Genomic_DNA"/>
</dbReference>
<name>A0A1H8GQ11_9ACTN</name>
<keyword evidence="2" id="KW-1185">Reference proteome</keyword>
<protein>
    <submittedName>
        <fullName evidence="1">Uncharacterized protein</fullName>
    </submittedName>
</protein>
<evidence type="ECO:0000313" key="2">
    <source>
        <dbReference type="Proteomes" id="UP000181951"/>
    </source>
</evidence>
<dbReference type="STRING" id="310780.SAMN05216267_1005187"/>
<reference evidence="1 2" key="1">
    <citation type="submission" date="2016-10" db="EMBL/GenBank/DDBJ databases">
        <authorList>
            <person name="de Groot N.N."/>
        </authorList>
    </citation>
    <scope>NUCLEOTIDE SEQUENCE [LARGE SCALE GENOMIC DNA]</scope>
    <source>
        <strain evidence="1 2">CGMCC 4.2026</strain>
    </source>
</reference>
<dbReference type="RefSeq" id="WP_245791249.1">
    <property type="nucleotide sequence ID" value="NZ_FODD01000005.1"/>
</dbReference>
<sequence length="212" mass="22719">MTETFPPFSVDVPEGFHELPITSEGDARVRAVAGLVETVYPQAGPELWQQVAPMFEGATTMMADAELSFAAIGLFGDGPDKVAQCALTLAVAPSNHPTAEIAAHGIREILARTDSTEADYVELPCGPAVTGISITEVTYDGEYTATGEPVTVRMGRLQAFVPFPTGPYLAVLTLDTPAMDYWENFSVMMGTLLMGIEFHEVADADEQMEPSL</sequence>
<dbReference type="Proteomes" id="UP000181951">
    <property type="component" value="Unassembled WGS sequence"/>
</dbReference>
<dbReference type="AlphaFoldDB" id="A0A1H8GQ11"/>
<evidence type="ECO:0000313" key="1">
    <source>
        <dbReference type="EMBL" id="SEN45368.1"/>
    </source>
</evidence>